<proteinExistence type="predicted"/>
<evidence type="ECO:0000313" key="1">
    <source>
        <dbReference type="EMBL" id="EIQ51640.1"/>
    </source>
</evidence>
<feature type="non-terminal residue" evidence="1">
    <location>
        <position position="39"/>
    </location>
</feature>
<evidence type="ECO:0000313" key="2">
    <source>
        <dbReference type="Proteomes" id="UP000004199"/>
    </source>
</evidence>
<dbReference type="Proteomes" id="UP000004199">
    <property type="component" value="Unassembled WGS sequence"/>
</dbReference>
<reference evidence="1 2" key="1">
    <citation type="submission" date="2012-03" db="EMBL/GenBank/DDBJ databases">
        <authorList>
            <person name="Rasko D."/>
            <person name="Redman J."/>
            <person name="Daugherty S.C."/>
            <person name="Tallon L."/>
            <person name="Sadzewicz L."/>
            <person name="Jones K."/>
            <person name="Santana-Cruz I."/>
            <person name="Liu X."/>
        </authorList>
    </citation>
    <scope>NUCLEOTIDE SEQUENCE [LARGE SCALE GENOMIC DNA]</scope>
    <source>
        <strain evidence="1 2">4444-74</strain>
    </source>
</reference>
<dbReference type="AlphaFoldDB" id="I6F5U8"/>
<dbReference type="EMBL" id="AKNB01000054">
    <property type="protein sequence ID" value="EIQ51640.1"/>
    <property type="molecule type" value="Genomic_DNA"/>
</dbReference>
<accession>I6F5U8</accession>
<organism evidence="1 2">
    <name type="scientific">Shigella boydii 4444-74</name>
    <dbReference type="NCBI Taxonomy" id="766140"/>
    <lineage>
        <taxon>Bacteria</taxon>
        <taxon>Pseudomonadati</taxon>
        <taxon>Pseudomonadota</taxon>
        <taxon>Gammaproteobacteria</taxon>
        <taxon>Enterobacterales</taxon>
        <taxon>Enterobacteriaceae</taxon>
        <taxon>Shigella</taxon>
    </lineage>
</organism>
<comment type="caution">
    <text evidence="1">The sequence shown here is derived from an EMBL/GenBank/DDBJ whole genome shotgun (WGS) entry which is preliminary data.</text>
</comment>
<protein>
    <submittedName>
        <fullName evidence="1">Uncharacterized protein</fullName>
    </submittedName>
</protein>
<sequence length="39" mass="4423">MEIFLESNTQSVSLIIASAFPHEKRATDTLRLFELTITV</sequence>
<gene>
    <name evidence="1" type="ORF">SB444474_5433</name>
</gene>
<name>I6F5U8_SHIBO</name>